<dbReference type="OrthoDB" id="9385at10239"/>
<dbReference type="RefSeq" id="YP_001039831.1">
    <property type="nucleotide sequence ID" value="NC_009016.1"/>
</dbReference>
<evidence type="ECO:0000313" key="2">
    <source>
        <dbReference type="Proteomes" id="UP000008090"/>
    </source>
</evidence>
<organism evidence="1 2">
    <name type="scientific">Vibrio phage VP882</name>
    <dbReference type="NCBI Taxonomy" id="2913982"/>
    <lineage>
        <taxon>Viruses</taxon>
        <taxon>Duplodnaviria</taxon>
        <taxon>Heunggongvirae</taxon>
        <taxon>Uroviricota</taxon>
        <taxon>Caudoviricetes</taxon>
        <taxon>Hapunavirus</taxon>
        <taxon>Hapunavirus VP882</taxon>
    </lineage>
</organism>
<reference evidence="1 2" key="1">
    <citation type="journal article" date="2009" name="Appl. Environ. Microbiol.">
        <title>Characterization of a new plasmid-like prophage in a pandemic Vibrio parahaemolyticus O3:K6 strain.</title>
        <authorList>
            <person name="Lan S.F."/>
            <person name="Huang C.H."/>
            <person name="Chang C.H."/>
            <person name="Liao W.C."/>
            <person name="Lin I.H."/>
            <person name="Jian W.N."/>
            <person name="Wu Y.G."/>
            <person name="Chen S.Y."/>
            <person name="Wong H.C."/>
        </authorList>
    </citation>
    <scope>NUCLEOTIDE SEQUENCE [LARGE SCALE GENOMIC DNA]</scope>
</reference>
<evidence type="ECO:0000313" key="1">
    <source>
        <dbReference type="EMBL" id="AAS38499.2"/>
    </source>
</evidence>
<accession>Q6R4V7</accession>
<dbReference type="GeneID" id="5076213"/>
<protein>
    <submittedName>
        <fullName evidence="1">Phage tail protein I</fullName>
    </submittedName>
</protein>
<dbReference type="InterPro" id="IPR006521">
    <property type="entry name" value="Tail_protein_I"/>
</dbReference>
<dbReference type="Pfam" id="PF09684">
    <property type="entry name" value="Tail_P2_I"/>
    <property type="match status" value="1"/>
</dbReference>
<name>Q6R4V7_9CAUD</name>
<dbReference type="KEGG" id="vg:5076213"/>
<keyword evidence="2" id="KW-1185">Reference proteome</keyword>
<sequence>MSEYSLLPDNRSPLERGLELAFTQLLYESENPYPALLNPRQAKKPMLPYLAQDRGVPEWDSAAPESEQRQTVANAWPVRRLAGTRKGLMLAMDSLEYDAEVTPWYQMAPRGQPYHFELVAWKRQNAPINQDVVHRMIAHIEDAKSERDSYELILAFGVETGLALSSVPDRGITIFDESYEGDIAGSPTVAANFHAAGACYQAVATEDTASGVLPDITACGGTVFTGGAYRMYLFTDFAPGATT</sequence>
<dbReference type="EMBL" id="EF057797">
    <property type="protein sequence ID" value="AAS38499.2"/>
    <property type="molecule type" value="Genomic_DNA"/>
</dbReference>
<proteinExistence type="predicted"/>
<dbReference type="Proteomes" id="UP000008090">
    <property type="component" value="Segment"/>
</dbReference>
<dbReference type="NCBIfam" id="TIGR01634">
    <property type="entry name" value="tail_P2_I"/>
    <property type="match status" value="1"/>
</dbReference>